<sequence>MGKLEFTLPSVDVNEDIIELNKQGMIAGPQEEKYSFFSRVADILEEQLDTSTYFPPRLQELFDISPTHLKVLYTNEGLDVWEAGCTWIQNNRVTIQLRKPLYKTSRWLMYSRDEILAHEAVHAVRMKFYEPIFEEVLAYQTSSWGWRRFWGPLFRTPGESYCFLLFVVMGLGLSLWQPLLGCAVMLSTPLYFSARLCIVQSYFHRAKNKIRKMLGVPPLWIMLRLTDREIKMFATQPIPVLEHYAKKRKLDNIRWRQIYLSYFV</sequence>
<organism evidence="1 2">
    <name type="scientific">Chlamydia pecorum (strain ATCC VR-628 / DSM 29919 / E58)</name>
    <name type="common">Chlamydophila pecorum</name>
    <dbReference type="NCBI Taxonomy" id="331635"/>
    <lineage>
        <taxon>Bacteria</taxon>
        <taxon>Pseudomonadati</taxon>
        <taxon>Chlamydiota</taxon>
        <taxon>Chlamydiia</taxon>
        <taxon>Chlamydiales</taxon>
        <taxon>Chlamydiaceae</taxon>
        <taxon>Chlamydia/Chlamydophila group</taxon>
        <taxon>Chlamydia</taxon>
    </lineage>
</organism>
<dbReference type="RefSeq" id="WP_013712361.1">
    <property type="nucleotide sequence ID" value="NC_015408.1"/>
</dbReference>
<name>A0AA34WHP2_CHLPE</name>
<accession>A0AA34WHP2</accession>
<dbReference type="GeneID" id="99718318"/>
<reference evidence="1 2" key="1">
    <citation type="journal article" date="2011" name="J. Bacteriol.">
        <title>Genome sequence of the obligate intracellular animal pathogen Chlamydia pecorum E58.</title>
        <authorList>
            <person name="Mojica S."/>
            <person name="Huot Creasy H."/>
            <person name="Daugherty S."/>
            <person name="Read T.D."/>
            <person name="Kim T."/>
            <person name="Kaltenboeck B."/>
            <person name="Bavoil P."/>
            <person name="Myers G.S."/>
        </authorList>
    </citation>
    <scope>NUCLEOTIDE SEQUENCE [LARGE SCALE GENOMIC DNA]</scope>
    <source>
        <strain evidence="1 2">E58</strain>
    </source>
</reference>
<dbReference type="AlphaFoldDB" id="A0AA34WHP2"/>
<dbReference type="KEGG" id="cpm:G5S_0273"/>
<keyword evidence="2" id="KW-1185">Reference proteome</keyword>
<gene>
    <name evidence="1" type="ordered locus">G5S_0273</name>
</gene>
<proteinExistence type="predicted"/>
<dbReference type="EMBL" id="CP002608">
    <property type="protein sequence ID" value="AEB41283.1"/>
    <property type="molecule type" value="Genomic_DNA"/>
</dbReference>
<dbReference type="Proteomes" id="UP000008305">
    <property type="component" value="Chromosome"/>
</dbReference>
<evidence type="ECO:0000313" key="2">
    <source>
        <dbReference type="Proteomes" id="UP000008305"/>
    </source>
</evidence>
<evidence type="ECO:0000313" key="1">
    <source>
        <dbReference type="EMBL" id="AEB41283.1"/>
    </source>
</evidence>
<protein>
    <submittedName>
        <fullName evidence="1">Uncharacterized protein</fullName>
    </submittedName>
</protein>